<name>A0A1N6YGI5_9GAMM</name>
<sequence length="90" mass="10512">MEQRCVADIEGPWREPDFDSGLIRRCRKNWSVPVWNLTNEALATFLRQKFALEIVLPEGRRRLAANFTDDTEMHPEELRDAIEIAERSLA</sequence>
<dbReference type="Proteomes" id="UP000241788">
    <property type="component" value="Unassembled WGS sequence"/>
</dbReference>
<dbReference type="AlphaFoldDB" id="A0A1N6YGI5"/>
<gene>
    <name evidence="1" type="ORF">SAMN05421546_2467</name>
</gene>
<organism evidence="1 2">
    <name type="scientific">Solilutibacter tolerans</name>
    <dbReference type="NCBI Taxonomy" id="1604334"/>
    <lineage>
        <taxon>Bacteria</taxon>
        <taxon>Pseudomonadati</taxon>
        <taxon>Pseudomonadota</taxon>
        <taxon>Gammaproteobacteria</taxon>
        <taxon>Lysobacterales</taxon>
        <taxon>Lysobacteraceae</taxon>
        <taxon>Solilutibacter</taxon>
    </lineage>
</organism>
<dbReference type="RefSeq" id="WP_076588654.1">
    <property type="nucleotide sequence ID" value="NZ_FTLW01000008.1"/>
</dbReference>
<reference evidence="2" key="1">
    <citation type="submission" date="2017-01" db="EMBL/GenBank/DDBJ databases">
        <authorList>
            <person name="Varghese N."/>
            <person name="Submissions S."/>
        </authorList>
    </citation>
    <scope>NUCLEOTIDE SEQUENCE [LARGE SCALE GENOMIC DNA]</scope>
    <source>
        <strain evidence="2">UM1</strain>
    </source>
</reference>
<proteinExistence type="predicted"/>
<accession>A0A1N6YGI5</accession>
<evidence type="ECO:0000313" key="2">
    <source>
        <dbReference type="Proteomes" id="UP000241788"/>
    </source>
</evidence>
<protein>
    <submittedName>
        <fullName evidence="1">Uncharacterized protein</fullName>
    </submittedName>
</protein>
<keyword evidence="2" id="KW-1185">Reference proteome</keyword>
<dbReference type="EMBL" id="FTLW01000008">
    <property type="protein sequence ID" value="SIR13616.1"/>
    <property type="molecule type" value="Genomic_DNA"/>
</dbReference>
<dbReference type="OrthoDB" id="8779243at2"/>
<evidence type="ECO:0000313" key="1">
    <source>
        <dbReference type="EMBL" id="SIR13616.1"/>
    </source>
</evidence>